<keyword evidence="3" id="KW-1185">Reference proteome</keyword>
<accession>V5I649</accession>
<proteinExistence type="predicted"/>
<protein>
    <submittedName>
        <fullName evidence="2">Uncharacterized protein</fullName>
    </submittedName>
</protein>
<evidence type="ECO:0000313" key="3">
    <source>
        <dbReference type="Proteomes" id="UP000018001"/>
    </source>
</evidence>
<dbReference type="HOGENOM" id="CLU_526739_0_0_1"/>
<dbReference type="Proteomes" id="UP000018001">
    <property type="component" value="Unassembled WGS sequence"/>
</dbReference>
<comment type="caution">
    <text evidence="2">The sequence shown here is derived from an EMBL/GenBank/DDBJ whole genome shotgun (WGS) entry which is preliminary data.</text>
</comment>
<dbReference type="InterPro" id="IPR027796">
    <property type="entry name" value="OTT_1508_deam-like"/>
</dbReference>
<feature type="compositionally biased region" description="Low complexity" evidence="1">
    <location>
        <begin position="372"/>
        <end position="410"/>
    </location>
</feature>
<gene>
    <name evidence="2" type="ORF">PVAR5_8836</name>
</gene>
<feature type="compositionally biased region" description="Polar residues" evidence="1">
    <location>
        <begin position="359"/>
        <end position="371"/>
    </location>
</feature>
<dbReference type="InParanoid" id="V5I649"/>
<dbReference type="AlphaFoldDB" id="V5I649"/>
<dbReference type="OrthoDB" id="4851849at2759"/>
<reference evidence="3" key="1">
    <citation type="journal article" date="2014" name="Genome Announc.">
        <title>Draft genome sequence of the formaldehyde-resistant fungus Byssochlamys spectabilis No. 5 (anamorph Paecilomyces variotii No. 5) (NBRC109023).</title>
        <authorList>
            <person name="Oka T."/>
            <person name="Ekino K."/>
            <person name="Fukuda K."/>
            <person name="Nomura Y."/>
        </authorList>
    </citation>
    <scope>NUCLEOTIDE SEQUENCE [LARGE SCALE GENOMIC DNA]</scope>
    <source>
        <strain evidence="3">No. 5 / NBRC 109023</strain>
    </source>
</reference>
<feature type="region of interest" description="Disordered" evidence="1">
    <location>
        <begin position="359"/>
        <end position="416"/>
    </location>
</feature>
<organism evidence="2 3">
    <name type="scientific">Byssochlamys spectabilis (strain No. 5 / NBRC 109023)</name>
    <name type="common">Paecilomyces variotii</name>
    <dbReference type="NCBI Taxonomy" id="1356009"/>
    <lineage>
        <taxon>Eukaryota</taxon>
        <taxon>Fungi</taxon>
        <taxon>Dikarya</taxon>
        <taxon>Ascomycota</taxon>
        <taxon>Pezizomycotina</taxon>
        <taxon>Eurotiomycetes</taxon>
        <taxon>Eurotiomycetidae</taxon>
        <taxon>Eurotiales</taxon>
        <taxon>Thermoascaceae</taxon>
        <taxon>Paecilomyces</taxon>
    </lineage>
</organism>
<evidence type="ECO:0000313" key="2">
    <source>
        <dbReference type="EMBL" id="GAE00101.1"/>
    </source>
</evidence>
<sequence>MLLKDQQYLPASTAPPDDSIWKGFNEATFRQNIASLEKTFRNKPGPKESVPRHDWEKRRAELSSQDYIIPFNTEQQLAEDFAFLVAAEPESRATSAVCIEEQSEPEGLVVRLAADEPVTTRVRKALKDILGLLVDRAKKQGISEGNKEIQALKAICRESNEAFQWWARSISTTQCPDRDKRCCFSKAAIQQIGKIGRYWSLSANLTSAARKYAGLFSNLQYNILTPYQPAMFHPHSQKWPLFCHVHAEVQMVAFYESEENGVRIRPRVIGTSKAACYLCNAFIYSHGSFFLSQTLGQLHGQWTVPDLVQYPPTGRMRIRTALSEVNNRIGRDVMSQSADHLSLDLLDLRERILSGIEPSITSTRSGSSNNITSTGRTSAATRARTLSTAPSSISSLSLPPPAHAFSPPGSVSDGTASTQFLDRKHISDGHDLDEDTILHVMANHIWMNFEMEGSKRGRVAVRPTPPPDGAPIDFTARVEDIADGSQIHIAKRSGSKVVNLELVYGQCRPVFVSLRWC</sequence>
<dbReference type="Pfam" id="PF14441">
    <property type="entry name" value="OTT_1508_deam"/>
    <property type="match status" value="1"/>
</dbReference>
<name>V5I649_BYSSN</name>
<evidence type="ECO:0000256" key="1">
    <source>
        <dbReference type="SAM" id="MobiDB-lite"/>
    </source>
</evidence>
<dbReference type="EMBL" id="BAUL01000355">
    <property type="protein sequence ID" value="GAE00101.1"/>
    <property type="molecule type" value="Genomic_DNA"/>
</dbReference>
<dbReference type="eggNOG" id="ENOG502RXAF">
    <property type="taxonomic scope" value="Eukaryota"/>
</dbReference>